<accession>A0ABR2JRA3</accession>
<dbReference type="Proteomes" id="UP001470230">
    <property type="component" value="Unassembled WGS sequence"/>
</dbReference>
<dbReference type="InterPro" id="IPR037191">
    <property type="entry name" value="VPS9_dom_sf"/>
</dbReference>
<evidence type="ECO:0000313" key="2">
    <source>
        <dbReference type="Proteomes" id="UP001470230"/>
    </source>
</evidence>
<dbReference type="EMBL" id="JAPFFF010000010">
    <property type="protein sequence ID" value="KAK8881449.1"/>
    <property type="molecule type" value="Genomic_DNA"/>
</dbReference>
<protein>
    <recommendedName>
        <fullName evidence="3">VPS9 domain-containing protein</fullName>
    </recommendedName>
</protein>
<evidence type="ECO:0008006" key="3">
    <source>
        <dbReference type="Google" id="ProtNLM"/>
    </source>
</evidence>
<organism evidence="1 2">
    <name type="scientific">Tritrichomonas musculus</name>
    <dbReference type="NCBI Taxonomy" id="1915356"/>
    <lineage>
        <taxon>Eukaryota</taxon>
        <taxon>Metamonada</taxon>
        <taxon>Parabasalia</taxon>
        <taxon>Tritrichomonadida</taxon>
        <taxon>Tritrichomonadidae</taxon>
        <taxon>Tritrichomonas</taxon>
    </lineage>
</organism>
<proteinExistence type="predicted"/>
<reference evidence="1 2" key="1">
    <citation type="submission" date="2024-04" db="EMBL/GenBank/DDBJ databases">
        <title>Tritrichomonas musculus Genome.</title>
        <authorList>
            <person name="Alves-Ferreira E."/>
            <person name="Grigg M."/>
            <person name="Lorenzi H."/>
            <person name="Galac M."/>
        </authorList>
    </citation>
    <scope>NUCLEOTIDE SEQUENCE [LARGE SCALE GENOMIC DNA]</scope>
    <source>
        <strain evidence="1 2">EAF2021</strain>
    </source>
</reference>
<keyword evidence="2" id="KW-1185">Reference proteome</keyword>
<comment type="caution">
    <text evidence="1">The sequence shown here is derived from an EMBL/GenBank/DDBJ whole genome shotgun (WGS) entry which is preliminary data.</text>
</comment>
<dbReference type="Gene3D" id="1.20.1050.80">
    <property type="entry name" value="VPS9 domain"/>
    <property type="match status" value="1"/>
</dbReference>
<name>A0ABR2JRA3_9EUKA</name>
<evidence type="ECO:0000313" key="1">
    <source>
        <dbReference type="EMBL" id="KAK8881449.1"/>
    </source>
</evidence>
<sequence length="794" mass="93735">MDSLNEDPIYINLYNKVQKAQSDIQSDILIARELEVHANQNQDELLIKCLHITIAQYKQYYMQILLIYILTNNAKNKVPFESFNSLLTKECKDSKEIIGKEFNYKNLPELLVFLNKKGDKDLIDIMTFSFIPSLFTVFIEEEKFKSFIEFINLLPPDLQPLYSRSLFLSPLLVKFFYITFYNNLKPFYEGSISTFANNLNSNQIHFLSNQILESIKSNIKLIPSYIEIFLKSFDDVETRKRILKEALFDPLIEHPEIFIVVDFYNAENPLTSSHINRILKQIISEDFITDFDKIIIENNSFYHLFLNKQYIDSYHKQLRDHIILSNIDQITMDFCLSYKKNKGKTNNKKIYKIIEGMKLKDYLLYNYGFEEKNNTGPKLYMTMIGRPREDDVEDEQKDDDHIEEEDTIEDADQWTIFRQFLKDCPPLLPIMETSTDNFDTIDDLKEPLLKLIDDNFIEKFDPMSSIRDQLNYQSISNKIQINKKNCDKRLKSIYIKHKKTQERLIANTVLQNELTHLNGIIINQSQFIKKVFISFMTRNIEPTLKPPMNIENIIKNPHKIVENMREYVKECHNLSLQFIRGVPTISKPIFVQRFYKNLTFNSYLSHRHDLLKYDQAIHHFLCENFYIVWKNLPKDGISKKLPIIIEHELSIFNAPSIMLKKAFECNCDPLSKIYYIFHILNYVTLDVCPSFGADETFTTSITFLAYSNPPHMISNLQFMLEYIQCEHDLDLLEASGCLTTLLSYSQFFMELDIGVKIKLDQFSDNFSSIEDIQEYPIQRKSFFDFLRKPKPKSQ</sequence>
<gene>
    <name evidence="1" type="ORF">M9Y10_004185</name>
</gene>